<reference evidence="3" key="1">
    <citation type="submission" date="2009-09" db="EMBL/GenBank/DDBJ databases">
        <title>The complete genome of Nakamurella multipartita DSM 44233.</title>
        <authorList>
            <consortium name="US DOE Joint Genome Institute (JGI-PGF)"/>
            <person name="Lucas S."/>
            <person name="Copeland A."/>
            <person name="Lapidus A."/>
            <person name="Glavina del Rio T."/>
            <person name="Dalin E."/>
            <person name="Tice H."/>
            <person name="Bruce D."/>
            <person name="Goodwin L."/>
            <person name="Pitluck S."/>
            <person name="Kyrpides N."/>
            <person name="Mavromatis K."/>
            <person name="Ivanova N."/>
            <person name="Ovchinnikova G."/>
            <person name="Sims D."/>
            <person name="Meincke L."/>
            <person name="Brettin T."/>
            <person name="Detter J.C."/>
            <person name="Han C."/>
            <person name="Larimer F."/>
            <person name="Land M."/>
            <person name="Hauser L."/>
            <person name="Markowitz V."/>
            <person name="Cheng J.-F."/>
            <person name="Hugenholtz P."/>
            <person name="Woyke T."/>
            <person name="Wu D."/>
            <person name="Klenk H.-P."/>
            <person name="Eisen J.A."/>
        </authorList>
    </citation>
    <scope>NUCLEOTIDE SEQUENCE [LARGE SCALE GENOMIC DNA]</scope>
    <source>
        <strain evidence="3">ATCC 700099 / DSM 44233 / CIP 104796 / JCM 9543 / NBRC 105858 / Y-104</strain>
    </source>
</reference>
<dbReference type="InParanoid" id="C8X936"/>
<dbReference type="KEGG" id="nml:Namu_4860"/>
<evidence type="ECO:0000313" key="2">
    <source>
        <dbReference type="EMBL" id="ACV81134.1"/>
    </source>
</evidence>
<reference evidence="2 3" key="2">
    <citation type="journal article" date="2010" name="Stand. Genomic Sci.">
        <title>Complete genome sequence of Nakamurella multipartita type strain (Y-104).</title>
        <authorList>
            <person name="Tice H."/>
            <person name="Mayilraj S."/>
            <person name="Sims D."/>
            <person name="Lapidus A."/>
            <person name="Nolan M."/>
            <person name="Lucas S."/>
            <person name="Glavina Del Rio T."/>
            <person name="Copeland A."/>
            <person name="Cheng J.F."/>
            <person name="Meincke L."/>
            <person name="Bruce D."/>
            <person name="Goodwin L."/>
            <person name="Pitluck S."/>
            <person name="Ivanova N."/>
            <person name="Mavromatis K."/>
            <person name="Ovchinnikova G."/>
            <person name="Pati A."/>
            <person name="Chen A."/>
            <person name="Palaniappan K."/>
            <person name="Land M."/>
            <person name="Hauser L."/>
            <person name="Chang Y.J."/>
            <person name="Jeffries C.D."/>
            <person name="Detter J.C."/>
            <person name="Brettin T."/>
            <person name="Rohde M."/>
            <person name="Goker M."/>
            <person name="Bristow J."/>
            <person name="Eisen J.A."/>
            <person name="Markowitz V."/>
            <person name="Hugenholtz P."/>
            <person name="Kyrpides N.C."/>
            <person name="Klenk H.P."/>
            <person name="Chen F."/>
        </authorList>
    </citation>
    <scope>NUCLEOTIDE SEQUENCE [LARGE SCALE GENOMIC DNA]</scope>
    <source>
        <strain evidence="3">ATCC 700099 / DSM 44233 / CIP 104796 / JCM 9543 / NBRC 105858 / Y-104</strain>
    </source>
</reference>
<dbReference type="EMBL" id="CP001737">
    <property type="protein sequence ID" value="ACV81134.1"/>
    <property type="molecule type" value="Genomic_DNA"/>
</dbReference>
<dbReference type="HOGENOM" id="CLU_1561272_0_0_11"/>
<dbReference type="Proteomes" id="UP000002218">
    <property type="component" value="Chromosome"/>
</dbReference>
<dbReference type="RefSeq" id="WP_015749943.1">
    <property type="nucleotide sequence ID" value="NC_013235.1"/>
</dbReference>
<sequence length="171" mass="18725">MTTYAEATDKTVETWKSSAKAMSERMESLVTMPSLDFVEPVERYFDYLQRAVDLNRELLTRWAELASQMSGTLRDEAIKAGHALEERVEDAADKAGELAYKGKELADKTVDEAGKAFDKATDVAEDVADDAANTAKKATDEATDTAEDLADDAADTAQKATSSTRSRRRTS</sequence>
<name>C8X936_NAKMY</name>
<feature type="compositionally biased region" description="Low complexity" evidence="1">
    <location>
        <begin position="155"/>
        <end position="164"/>
    </location>
</feature>
<accession>C8X936</accession>
<evidence type="ECO:0000313" key="3">
    <source>
        <dbReference type="Proteomes" id="UP000002218"/>
    </source>
</evidence>
<organism evidence="2 3">
    <name type="scientific">Nakamurella multipartita (strain ATCC 700099 / DSM 44233 / CIP 104796 / JCM 9543 / NBRC 105858 / Y-104)</name>
    <name type="common">Microsphaera multipartita</name>
    <dbReference type="NCBI Taxonomy" id="479431"/>
    <lineage>
        <taxon>Bacteria</taxon>
        <taxon>Bacillati</taxon>
        <taxon>Actinomycetota</taxon>
        <taxon>Actinomycetes</taxon>
        <taxon>Nakamurellales</taxon>
        <taxon>Nakamurellaceae</taxon>
        <taxon>Nakamurella</taxon>
    </lineage>
</organism>
<dbReference type="AlphaFoldDB" id="C8X936"/>
<evidence type="ECO:0008006" key="4">
    <source>
        <dbReference type="Google" id="ProtNLM"/>
    </source>
</evidence>
<protein>
    <recommendedName>
        <fullName evidence="4">Phasin domain-containing protein</fullName>
    </recommendedName>
</protein>
<evidence type="ECO:0000256" key="1">
    <source>
        <dbReference type="SAM" id="MobiDB-lite"/>
    </source>
</evidence>
<feature type="region of interest" description="Disordered" evidence="1">
    <location>
        <begin position="125"/>
        <end position="171"/>
    </location>
</feature>
<gene>
    <name evidence="2" type="ordered locus">Namu_4860</name>
</gene>
<proteinExistence type="predicted"/>
<keyword evidence="3" id="KW-1185">Reference proteome</keyword>
<feature type="compositionally biased region" description="Acidic residues" evidence="1">
    <location>
        <begin position="141"/>
        <end position="154"/>
    </location>
</feature>